<dbReference type="InterPro" id="IPR050693">
    <property type="entry name" value="Hsp70_NEF-Inhibitors"/>
</dbReference>
<dbReference type="Gene3D" id="1.25.10.10">
    <property type="entry name" value="Leucine-rich Repeat Variant"/>
    <property type="match status" value="1"/>
</dbReference>
<accession>A0AAD4N9J3</accession>
<gene>
    <name evidence="1" type="ORF">DdX_03862</name>
</gene>
<dbReference type="GO" id="GO:0005783">
    <property type="term" value="C:endoplasmic reticulum"/>
    <property type="evidence" value="ECO:0007669"/>
    <property type="project" value="TreeGrafter"/>
</dbReference>
<protein>
    <submittedName>
        <fullName evidence="1">Hsp70-binding protein 1</fullName>
    </submittedName>
</protein>
<sequence>MSDENHLNPSGDQEFVTSKLNVYTRLLDMATQATDGQAAKHPPEPMSNADREFLENALKEAANPYAGFVDPLEVVKQLLNQLRELADTPHDYEKLAPIVEQLIDQICDMDLAFDFCKLGGLQVIHLYLQAPSTSIGANSETDKSHALLVWLLAELAQQNPKVQELVTKEEEFGFLRHCLLTIVDTEASEEYKMKCVGAISSMVKGYLPGFVKFIRLHGHEHIRNAFNQAIDKEEIRLVTRLAIVVSNISRSFGDSRISKDVRLTELFKEMNEKLVELNSMQHNNNKYAEALDYMKDKENSQLEKVI</sequence>
<name>A0AAD4N9J3_9BILA</name>
<proteinExistence type="predicted"/>
<dbReference type="SUPFAM" id="SSF48371">
    <property type="entry name" value="ARM repeat"/>
    <property type="match status" value="1"/>
</dbReference>
<evidence type="ECO:0000313" key="1">
    <source>
        <dbReference type="EMBL" id="KAI1723691.1"/>
    </source>
</evidence>
<dbReference type="EMBL" id="JAKKPZ010000003">
    <property type="protein sequence ID" value="KAI1723691.1"/>
    <property type="molecule type" value="Genomic_DNA"/>
</dbReference>
<dbReference type="AlphaFoldDB" id="A0AAD4N9J3"/>
<dbReference type="PANTHER" id="PTHR19316">
    <property type="entry name" value="PROTEIN FOLDING REGULATOR"/>
    <property type="match status" value="1"/>
</dbReference>
<keyword evidence="2" id="KW-1185">Reference proteome</keyword>
<dbReference type="PANTHER" id="PTHR19316:SF18">
    <property type="entry name" value="HSP70-BINDING PROTEIN 1"/>
    <property type="match status" value="1"/>
</dbReference>
<comment type="caution">
    <text evidence="1">The sequence shown here is derived from an EMBL/GenBank/DDBJ whole genome shotgun (WGS) entry which is preliminary data.</text>
</comment>
<organism evidence="1 2">
    <name type="scientific">Ditylenchus destructor</name>
    <dbReference type="NCBI Taxonomy" id="166010"/>
    <lineage>
        <taxon>Eukaryota</taxon>
        <taxon>Metazoa</taxon>
        <taxon>Ecdysozoa</taxon>
        <taxon>Nematoda</taxon>
        <taxon>Chromadorea</taxon>
        <taxon>Rhabditida</taxon>
        <taxon>Tylenchina</taxon>
        <taxon>Tylenchomorpha</taxon>
        <taxon>Sphaerularioidea</taxon>
        <taxon>Anguinidae</taxon>
        <taxon>Anguininae</taxon>
        <taxon>Ditylenchus</taxon>
    </lineage>
</organism>
<evidence type="ECO:0000313" key="2">
    <source>
        <dbReference type="Proteomes" id="UP001201812"/>
    </source>
</evidence>
<dbReference type="InterPro" id="IPR011989">
    <property type="entry name" value="ARM-like"/>
</dbReference>
<dbReference type="GO" id="GO:0000774">
    <property type="term" value="F:adenyl-nucleotide exchange factor activity"/>
    <property type="evidence" value="ECO:0007669"/>
    <property type="project" value="TreeGrafter"/>
</dbReference>
<reference evidence="1" key="1">
    <citation type="submission" date="2022-01" db="EMBL/GenBank/DDBJ databases">
        <title>Genome Sequence Resource for Two Populations of Ditylenchus destructor, the Migratory Endoparasitic Phytonematode.</title>
        <authorList>
            <person name="Zhang H."/>
            <person name="Lin R."/>
            <person name="Xie B."/>
        </authorList>
    </citation>
    <scope>NUCLEOTIDE SEQUENCE</scope>
    <source>
        <strain evidence="1">BazhouSP</strain>
    </source>
</reference>
<dbReference type="InterPro" id="IPR016024">
    <property type="entry name" value="ARM-type_fold"/>
</dbReference>
<dbReference type="Proteomes" id="UP001201812">
    <property type="component" value="Unassembled WGS sequence"/>
</dbReference>